<organism evidence="12 13">
    <name type="scientific">Tigriopus californicus</name>
    <name type="common">Marine copepod</name>
    <dbReference type="NCBI Taxonomy" id="6832"/>
    <lineage>
        <taxon>Eukaryota</taxon>
        <taxon>Metazoa</taxon>
        <taxon>Ecdysozoa</taxon>
        <taxon>Arthropoda</taxon>
        <taxon>Crustacea</taxon>
        <taxon>Multicrustacea</taxon>
        <taxon>Hexanauplia</taxon>
        <taxon>Copepoda</taxon>
        <taxon>Harpacticoida</taxon>
        <taxon>Harpacticidae</taxon>
        <taxon>Tigriopus</taxon>
    </lineage>
</organism>
<dbReference type="GO" id="GO:0016020">
    <property type="term" value="C:membrane"/>
    <property type="evidence" value="ECO:0007669"/>
    <property type="project" value="UniProtKB-SubCell"/>
</dbReference>
<evidence type="ECO:0000256" key="1">
    <source>
        <dbReference type="ARBA" id="ARBA00004141"/>
    </source>
</evidence>
<evidence type="ECO:0000256" key="8">
    <source>
        <dbReference type="ARBA" id="ARBA00022989"/>
    </source>
</evidence>
<comment type="caution">
    <text evidence="12">The sequence shown here is derived from an EMBL/GenBank/DDBJ whole genome shotgun (WGS) entry which is preliminary data.</text>
</comment>
<dbReference type="InterPro" id="IPR011016">
    <property type="entry name" value="Znf_RING-CH"/>
</dbReference>
<dbReference type="Proteomes" id="UP000318571">
    <property type="component" value="Chromosome 10"/>
</dbReference>
<keyword evidence="6" id="KW-0833">Ubl conjugation pathway</keyword>
<keyword evidence="4" id="KW-0479">Metal-binding</keyword>
<keyword evidence="3 10" id="KW-0812">Transmembrane</keyword>
<accession>A0A553NCR9</accession>
<evidence type="ECO:0000256" key="9">
    <source>
        <dbReference type="ARBA" id="ARBA00023136"/>
    </source>
</evidence>
<keyword evidence="2" id="KW-0808">Transferase</keyword>
<dbReference type="EMBL" id="VCGU01000458">
    <property type="protein sequence ID" value="TRY63240.1"/>
    <property type="molecule type" value="Genomic_DNA"/>
</dbReference>
<evidence type="ECO:0000256" key="10">
    <source>
        <dbReference type="SAM" id="Phobius"/>
    </source>
</evidence>
<dbReference type="GO" id="GO:0004842">
    <property type="term" value="F:ubiquitin-protein transferase activity"/>
    <property type="evidence" value="ECO:0007669"/>
    <property type="project" value="TreeGrafter"/>
</dbReference>
<feature type="domain" description="RING-CH-type" evidence="11">
    <location>
        <begin position="13"/>
        <end position="73"/>
    </location>
</feature>
<dbReference type="PANTHER" id="PTHR46065:SF3">
    <property type="entry name" value="FI20425P1"/>
    <property type="match status" value="1"/>
</dbReference>
<evidence type="ECO:0000256" key="6">
    <source>
        <dbReference type="ARBA" id="ARBA00022786"/>
    </source>
</evidence>
<dbReference type="OrthoDB" id="273089at2759"/>
<name>A0A553NCR9_TIGCA</name>
<dbReference type="Gene3D" id="3.30.40.10">
    <property type="entry name" value="Zinc/RING finger domain, C3HC4 (zinc finger)"/>
    <property type="match status" value="1"/>
</dbReference>
<evidence type="ECO:0000313" key="13">
    <source>
        <dbReference type="Proteomes" id="UP000318571"/>
    </source>
</evidence>
<dbReference type="InterPro" id="IPR013083">
    <property type="entry name" value="Znf_RING/FYVE/PHD"/>
</dbReference>
<evidence type="ECO:0000256" key="2">
    <source>
        <dbReference type="ARBA" id="ARBA00022679"/>
    </source>
</evidence>
<dbReference type="OMA" id="ICHEGNN"/>
<dbReference type="PANTHER" id="PTHR46065">
    <property type="entry name" value="E3 UBIQUITIN-PROTEIN LIGASE MARCH 2/3 FAMILY MEMBER"/>
    <property type="match status" value="1"/>
</dbReference>
<keyword evidence="8 10" id="KW-1133">Transmembrane helix</keyword>
<evidence type="ECO:0000256" key="4">
    <source>
        <dbReference type="ARBA" id="ARBA00022723"/>
    </source>
</evidence>
<dbReference type="AlphaFoldDB" id="A0A553NCR9"/>
<feature type="transmembrane region" description="Helical" evidence="10">
    <location>
        <begin position="95"/>
        <end position="121"/>
    </location>
</feature>
<reference evidence="12 13" key="1">
    <citation type="journal article" date="2018" name="Nat. Ecol. Evol.">
        <title>Genomic signatures of mitonuclear coevolution across populations of Tigriopus californicus.</title>
        <authorList>
            <person name="Barreto F.S."/>
            <person name="Watson E.T."/>
            <person name="Lima T.G."/>
            <person name="Willett C.S."/>
            <person name="Edmands S."/>
            <person name="Li W."/>
            <person name="Burton R.S."/>
        </authorList>
    </citation>
    <scope>NUCLEOTIDE SEQUENCE [LARGE SCALE GENOMIC DNA]</scope>
    <source>
        <strain evidence="12 13">San Diego</strain>
    </source>
</reference>
<keyword evidence="13" id="KW-1185">Reference proteome</keyword>
<protein>
    <recommendedName>
        <fullName evidence="11">RING-CH-type domain-containing protein</fullName>
    </recommendedName>
</protein>
<evidence type="ECO:0000313" key="12">
    <source>
        <dbReference type="EMBL" id="TRY63240.1"/>
    </source>
</evidence>
<keyword evidence="9 10" id="KW-0472">Membrane</keyword>
<dbReference type="PROSITE" id="PS51292">
    <property type="entry name" value="ZF_RING_CH"/>
    <property type="match status" value="1"/>
</dbReference>
<dbReference type="SUPFAM" id="SSF57850">
    <property type="entry name" value="RING/U-box"/>
    <property type="match status" value="1"/>
</dbReference>
<dbReference type="GO" id="GO:0008270">
    <property type="term" value="F:zinc ion binding"/>
    <property type="evidence" value="ECO:0007669"/>
    <property type="project" value="UniProtKB-KW"/>
</dbReference>
<dbReference type="Pfam" id="PF12906">
    <property type="entry name" value="RINGv"/>
    <property type="match status" value="1"/>
</dbReference>
<feature type="transmembrane region" description="Helical" evidence="10">
    <location>
        <begin position="133"/>
        <end position="156"/>
    </location>
</feature>
<dbReference type="STRING" id="6832.A0A553NCR9"/>
<comment type="subcellular location">
    <subcellularLocation>
        <location evidence="1">Membrane</location>
        <topology evidence="1">Multi-pass membrane protein</topology>
    </subcellularLocation>
</comment>
<gene>
    <name evidence="12" type="ORF">TCAL_00377</name>
</gene>
<dbReference type="GO" id="GO:0016567">
    <property type="term" value="P:protein ubiquitination"/>
    <property type="evidence" value="ECO:0007669"/>
    <property type="project" value="TreeGrafter"/>
</dbReference>
<evidence type="ECO:0000259" key="11">
    <source>
        <dbReference type="PROSITE" id="PS51292"/>
    </source>
</evidence>
<sequence length="182" mass="20152">MAGPMQAVNISQGSTVSHVICRICHEGDRLIPLISPCACSGSVGTIHQVCLEKWLSTVNKDDCELCGRKFLVHKNPKSITRWLLRSPFSDAHRNIIGDTICFFILTPMSLISAYLCVLGAVNHSDVVGGCASVVLLSLALFLVLVYTAWVIVTIRFQIKWILTWRKENQTVQLTQVDQADIV</sequence>
<evidence type="ECO:0000256" key="7">
    <source>
        <dbReference type="ARBA" id="ARBA00022833"/>
    </source>
</evidence>
<keyword evidence="5" id="KW-0863">Zinc-finger</keyword>
<dbReference type="SMART" id="SM00744">
    <property type="entry name" value="RINGv"/>
    <property type="match status" value="1"/>
</dbReference>
<proteinExistence type="predicted"/>
<evidence type="ECO:0000256" key="5">
    <source>
        <dbReference type="ARBA" id="ARBA00022771"/>
    </source>
</evidence>
<keyword evidence="7" id="KW-0862">Zinc</keyword>
<evidence type="ECO:0000256" key="3">
    <source>
        <dbReference type="ARBA" id="ARBA00022692"/>
    </source>
</evidence>